<dbReference type="PANTHER" id="PTHR11188:SF76">
    <property type="entry name" value="PROTEIN LDB19"/>
    <property type="match status" value="1"/>
</dbReference>
<accession>A0A5N6KYZ8</accession>
<dbReference type="AlphaFoldDB" id="A0A5N6KYZ8"/>
<reference evidence="3 4" key="1">
    <citation type="submission" date="2019-06" db="EMBL/GenBank/DDBJ databases">
        <title>A chromosomal-level reference genome of Carpinus fangiana (Coryloideae, Betulaceae).</title>
        <authorList>
            <person name="Yang X."/>
            <person name="Wang Z."/>
            <person name="Zhang L."/>
            <person name="Hao G."/>
            <person name="Liu J."/>
            <person name="Yang Y."/>
        </authorList>
    </citation>
    <scope>NUCLEOTIDE SEQUENCE [LARGE SCALE GENOMIC DNA]</scope>
    <source>
        <strain evidence="3">Cfa_2016G</strain>
        <tissue evidence="3">Leaf</tissue>
    </source>
</reference>
<proteinExistence type="predicted"/>
<feature type="compositionally biased region" description="Basic and acidic residues" evidence="1">
    <location>
        <begin position="20"/>
        <end position="36"/>
    </location>
</feature>
<dbReference type="OrthoDB" id="3832628at2759"/>
<dbReference type="Proteomes" id="UP000327013">
    <property type="component" value="Unassembled WGS sequence"/>
</dbReference>
<gene>
    <name evidence="3" type="ORF">FH972_024517</name>
</gene>
<dbReference type="GO" id="GO:0031625">
    <property type="term" value="F:ubiquitin protein ligase binding"/>
    <property type="evidence" value="ECO:0007669"/>
    <property type="project" value="TreeGrafter"/>
</dbReference>
<organism evidence="3 4">
    <name type="scientific">Carpinus fangiana</name>
    <dbReference type="NCBI Taxonomy" id="176857"/>
    <lineage>
        <taxon>Eukaryota</taxon>
        <taxon>Viridiplantae</taxon>
        <taxon>Streptophyta</taxon>
        <taxon>Embryophyta</taxon>
        <taxon>Tracheophyta</taxon>
        <taxon>Spermatophyta</taxon>
        <taxon>Magnoliopsida</taxon>
        <taxon>eudicotyledons</taxon>
        <taxon>Gunneridae</taxon>
        <taxon>Pentapetalae</taxon>
        <taxon>rosids</taxon>
        <taxon>fabids</taxon>
        <taxon>Fagales</taxon>
        <taxon>Betulaceae</taxon>
        <taxon>Carpinus</taxon>
    </lineage>
</organism>
<dbReference type="GO" id="GO:0070086">
    <property type="term" value="P:ubiquitin-dependent endocytosis"/>
    <property type="evidence" value="ECO:0007669"/>
    <property type="project" value="TreeGrafter"/>
</dbReference>
<keyword evidence="4" id="KW-1185">Reference proteome</keyword>
<comment type="caution">
    <text evidence="3">The sequence shown here is derived from an EMBL/GenBank/DDBJ whole genome shotgun (WGS) entry which is preliminary data.</text>
</comment>
<dbReference type="InterPro" id="IPR024391">
    <property type="entry name" value="LDB19_N"/>
</dbReference>
<sequence length="528" mass="57319">MDHIKRPSLSGLTGKRHSSRDRSKDDAAKGKQKRADSPLIHGQQANGAPSPASRPAKAASTMSIVIESPPNIFFGTPTQSTGALFSGQLRIAVVEPEVTLQTFTMQLLATITARKPVAKDCPECAKKTTELFKWTFITDPKTLRAGDHSFPFSYLLPGHLPASTQGMLGNLEYHLDARATTRPTPSKGAEEITFRHPLPLSRALMPAPEKNSLRVFPPTNLTAHVTMSPTIYPIGESTVLMKLAGVTEKHEDHQQRWRLRKMSWRLEETEKMVSPACPRHAGKVGGEGRGIAHEDVRPLGQMELKEGWKSDFDDGNIEMEFRIRPSGHVRPLCDVDSPTGLSVTHSLVIELVVAEEWAWTKRPGVATPSGAARVLRAQFQVVVTERAGLGISWDEEQPPMYEDVPASPPLYPQSTAPERSTSTSHPHTAGSATPAVARAAAAMNGSGDMTPVVSAMGATQRPPMERRGVTTEYDGPPLYSPSVVPQAVPALNMGGLNDALPRDEDLEDIDLGESMRRPGPPSHRNSAS</sequence>
<dbReference type="GO" id="GO:0030674">
    <property type="term" value="F:protein-macromolecule adaptor activity"/>
    <property type="evidence" value="ECO:0007669"/>
    <property type="project" value="TreeGrafter"/>
</dbReference>
<evidence type="ECO:0000313" key="3">
    <source>
        <dbReference type="EMBL" id="KAB8360783.1"/>
    </source>
</evidence>
<feature type="domain" description="LDB19 N-terminal" evidence="2">
    <location>
        <begin position="104"/>
        <end position="283"/>
    </location>
</feature>
<feature type="region of interest" description="Disordered" evidence="1">
    <location>
        <begin position="494"/>
        <end position="528"/>
    </location>
</feature>
<protein>
    <recommendedName>
        <fullName evidence="2">LDB19 N-terminal domain-containing protein</fullName>
    </recommendedName>
</protein>
<dbReference type="InterPro" id="IPR014752">
    <property type="entry name" value="Arrestin-like_C"/>
</dbReference>
<dbReference type="EMBL" id="VIBQ01000017">
    <property type="protein sequence ID" value="KAB8360783.1"/>
    <property type="molecule type" value="Genomic_DNA"/>
</dbReference>
<feature type="region of interest" description="Disordered" evidence="1">
    <location>
        <begin position="395"/>
        <end position="432"/>
    </location>
</feature>
<dbReference type="Pfam" id="PF13002">
    <property type="entry name" value="LDB19"/>
    <property type="match status" value="1"/>
</dbReference>
<feature type="compositionally biased region" description="Polar residues" evidence="1">
    <location>
        <begin position="412"/>
        <end position="426"/>
    </location>
</feature>
<dbReference type="GO" id="GO:0005886">
    <property type="term" value="C:plasma membrane"/>
    <property type="evidence" value="ECO:0007669"/>
    <property type="project" value="TreeGrafter"/>
</dbReference>
<evidence type="ECO:0000313" key="4">
    <source>
        <dbReference type="Proteomes" id="UP000327013"/>
    </source>
</evidence>
<feature type="region of interest" description="Disordered" evidence="1">
    <location>
        <begin position="458"/>
        <end position="481"/>
    </location>
</feature>
<evidence type="ECO:0000256" key="1">
    <source>
        <dbReference type="SAM" id="MobiDB-lite"/>
    </source>
</evidence>
<feature type="region of interest" description="Disordered" evidence="1">
    <location>
        <begin position="1"/>
        <end position="60"/>
    </location>
</feature>
<dbReference type="PANTHER" id="PTHR11188">
    <property type="entry name" value="ARRESTIN DOMAIN CONTAINING PROTEIN"/>
    <property type="match status" value="1"/>
</dbReference>
<evidence type="ECO:0000259" key="2">
    <source>
        <dbReference type="Pfam" id="PF13002"/>
    </source>
</evidence>
<name>A0A5N6KYZ8_9ROSI</name>
<dbReference type="GO" id="GO:0005829">
    <property type="term" value="C:cytosol"/>
    <property type="evidence" value="ECO:0007669"/>
    <property type="project" value="TreeGrafter"/>
</dbReference>
<dbReference type="InterPro" id="IPR050357">
    <property type="entry name" value="Arrestin_domain-protein"/>
</dbReference>
<feature type="compositionally biased region" description="Low complexity" evidence="1">
    <location>
        <begin position="48"/>
        <end position="60"/>
    </location>
</feature>
<dbReference type="Gene3D" id="2.60.40.640">
    <property type="match status" value="1"/>
</dbReference>